<reference evidence="1 2" key="1">
    <citation type="submission" date="2023-07" db="EMBL/GenBank/DDBJ databases">
        <title>Sorghum-associated microbial communities from plants grown in Nebraska, USA.</title>
        <authorList>
            <person name="Schachtman D."/>
        </authorList>
    </citation>
    <scope>NUCLEOTIDE SEQUENCE [LARGE SCALE GENOMIC DNA]</scope>
    <source>
        <strain evidence="1 2">DS1709</strain>
    </source>
</reference>
<sequence length="40" mass="4463">MIHIIAALPAFGSINLTLLYELQHFPGLDNDGYTLKTETM</sequence>
<name>A0ABU1LB65_9FLAO</name>
<organism evidence="1 2">
    <name type="scientific">Chryseobacterium geocarposphaerae</name>
    <dbReference type="NCBI Taxonomy" id="1416776"/>
    <lineage>
        <taxon>Bacteria</taxon>
        <taxon>Pseudomonadati</taxon>
        <taxon>Bacteroidota</taxon>
        <taxon>Flavobacteriia</taxon>
        <taxon>Flavobacteriales</taxon>
        <taxon>Weeksellaceae</taxon>
        <taxon>Chryseobacterium group</taxon>
        <taxon>Chryseobacterium</taxon>
    </lineage>
</organism>
<proteinExistence type="predicted"/>
<protein>
    <submittedName>
        <fullName evidence="1">Uncharacterized protein</fullName>
    </submittedName>
</protein>
<dbReference type="Proteomes" id="UP001184853">
    <property type="component" value="Unassembled WGS sequence"/>
</dbReference>
<evidence type="ECO:0000313" key="2">
    <source>
        <dbReference type="Proteomes" id="UP001184853"/>
    </source>
</evidence>
<keyword evidence="2" id="KW-1185">Reference proteome</keyword>
<comment type="caution">
    <text evidence="1">The sequence shown here is derived from an EMBL/GenBank/DDBJ whole genome shotgun (WGS) entry which is preliminary data.</text>
</comment>
<evidence type="ECO:0000313" key="1">
    <source>
        <dbReference type="EMBL" id="MDR6403961.1"/>
    </source>
</evidence>
<gene>
    <name evidence="1" type="ORF">J2781_000876</name>
</gene>
<accession>A0ABU1LB65</accession>
<dbReference type="EMBL" id="JAVDQS010000002">
    <property type="protein sequence ID" value="MDR6403961.1"/>
    <property type="molecule type" value="Genomic_DNA"/>
</dbReference>